<gene>
    <name evidence="2" type="ORF">C8N24_2572</name>
</gene>
<comment type="caution">
    <text evidence="2">The sequence shown here is derived from an EMBL/GenBank/DDBJ whole genome shotgun (WGS) entry which is preliminary data.</text>
</comment>
<dbReference type="RefSeq" id="WP_147447765.1">
    <property type="nucleotide sequence ID" value="NZ_RBIL01000001.1"/>
</dbReference>
<dbReference type="OrthoDB" id="9853633at2"/>
<feature type="signal peptide" evidence="1">
    <location>
        <begin position="1"/>
        <end position="22"/>
    </location>
</feature>
<evidence type="ECO:0000313" key="2">
    <source>
        <dbReference type="EMBL" id="RKQ92719.1"/>
    </source>
</evidence>
<keyword evidence="1" id="KW-0732">Signal</keyword>
<sequence length="172" mass="18025">MRTTLLSTIALATLAITGTAGAKPKPVPSGGSAPVAVSPADMQPVAVEITISDAAGTAVKTLSCEWTEPQDDDMQCIRFSSDPQVAFAAIEEAGGVRADKTLTTRGETTTTAFTKRYDGTWLIRSRGTINGAPGHWGMVCTADGQDCQDWDANGAKLAQKKVRAAASKLRKK</sequence>
<evidence type="ECO:0008006" key="4">
    <source>
        <dbReference type="Google" id="ProtNLM"/>
    </source>
</evidence>
<feature type="chain" id="PRO_5024790499" description="Subtilisin inhibitor-like" evidence="1">
    <location>
        <begin position="23"/>
        <end position="172"/>
    </location>
</feature>
<proteinExistence type="predicted"/>
<evidence type="ECO:0000313" key="3">
    <source>
        <dbReference type="Proteomes" id="UP000278962"/>
    </source>
</evidence>
<protein>
    <recommendedName>
        <fullName evidence="4">Subtilisin inhibitor-like</fullName>
    </recommendedName>
</protein>
<dbReference type="EMBL" id="RBIL01000001">
    <property type="protein sequence ID" value="RKQ92719.1"/>
    <property type="molecule type" value="Genomic_DNA"/>
</dbReference>
<name>A0A660LDM6_9ACTN</name>
<reference evidence="2 3" key="1">
    <citation type="submission" date="2018-10" db="EMBL/GenBank/DDBJ databases">
        <title>Genomic Encyclopedia of Archaeal and Bacterial Type Strains, Phase II (KMG-II): from individual species to whole genera.</title>
        <authorList>
            <person name="Goeker M."/>
        </authorList>
    </citation>
    <scope>NUCLEOTIDE SEQUENCE [LARGE SCALE GENOMIC DNA]</scope>
    <source>
        <strain evidence="2 3">DSM 14954</strain>
    </source>
</reference>
<evidence type="ECO:0000256" key="1">
    <source>
        <dbReference type="SAM" id="SignalP"/>
    </source>
</evidence>
<organism evidence="2 3">
    <name type="scientific">Solirubrobacter pauli</name>
    <dbReference type="NCBI Taxonomy" id="166793"/>
    <lineage>
        <taxon>Bacteria</taxon>
        <taxon>Bacillati</taxon>
        <taxon>Actinomycetota</taxon>
        <taxon>Thermoleophilia</taxon>
        <taxon>Solirubrobacterales</taxon>
        <taxon>Solirubrobacteraceae</taxon>
        <taxon>Solirubrobacter</taxon>
    </lineage>
</organism>
<dbReference type="Proteomes" id="UP000278962">
    <property type="component" value="Unassembled WGS sequence"/>
</dbReference>
<keyword evidence="3" id="KW-1185">Reference proteome</keyword>
<dbReference type="AlphaFoldDB" id="A0A660LDM6"/>
<accession>A0A660LDM6</accession>